<dbReference type="PANTHER" id="PTHR48022:SF31">
    <property type="entry name" value="HEXOSE TRANSPORTER"/>
    <property type="match status" value="1"/>
</dbReference>
<organism evidence="9 10">
    <name type="scientific">Fusarium pseudoanthophilum</name>
    <dbReference type="NCBI Taxonomy" id="48495"/>
    <lineage>
        <taxon>Eukaryota</taxon>
        <taxon>Fungi</taxon>
        <taxon>Dikarya</taxon>
        <taxon>Ascomycota</taxon>
        <taxon>Pezizomycotina</taxon>
        <taxon>Sordariomycetes</taxon>
        <taxon>Hypocreomycetidae</taxon>
        <taxon>Hypocreales</taxon>
        <taxon>Nectriaceae</taxon>
        <taxon>Fusarium</taxon>
        <taxon>Fusarium fujikuroi species complex</taxon>
    </lineage>
</organism>
<evidence type="ECO:0000256" key="5">
    <source>
        <dbReference type="ARBA" id="ARBA00022989"/>
    </source>
</evidence>
<feature type="transmembrane region" description="Helical" evidence="7">
    <location>
        <begin position="871"/>
        <end position="892"/>
    </location>
</feature>
<evidence type="ECO:0000256" key="4">
    <source>
        <dbReference type="ARBA" id="ARBA00022692"/>
    </source>
</evidence>
<feature type="transmembrane region" description="Helical" evidence="7">
    <location>
        <begin position="806"/>
        <end position="827"/>
    </location>
</feature>
<comment type="similarity">
    <text evidence="2">Belongs to the major facilitator superfamily. Sugar transporter (TC 2.A.1.1) family.</text>
</comment>
<gene>
    <name evidence="9" type="ORF">FPANT_9945</name>
</gene>
<dbReference type="SUPFAM" id="SSF103473">
    <property type="entry name" value="MFS general substrate transporter"/>
    <property type="match status" value="1"/>
</dbReference>
<protein>
    <submittedName>
        <fullName evidence="9">Large subunit of dimethylformamidase</fullName>
    </submittedName>
</protein>
<evidence type="ECO:0000313" key="9">
    <source>
        <dbReference type="EMBL" id="KAF5578565.1"/>
    </source>
</evidence>
<dbReference type="InterPro" id="IPR005828">
    <property type="entry name" value="MFS_sugar_transport-like"/>
</dbReference>
<dbReference type="GO" id="GO:0016020">
    <property type="term" value="C:membrane"/>
    <property type="evidence" value="ECO:0007669"/>
    <property type="project" value="UniProtKB-SubCell"/>
</dbReference>
<dbReference type="GO" id="GO:0005351">
    <property type="term" value="F:carbohydrate:proton symporter activity"/>
    <property type="evidence" value="ECO:0007669"/>
    <property type="project" value="TreeGrafter"/>
</dbReference>
<comment type="subcellular location">
    <subcellularLocation>
        <location evidence="1">Membrane</location>
        <topology evidence="1">Multi-pass membrane protein</topology>
    </subcellularLocation>
</comment>
<comment type="caution">
    <text evidence="9">The sequence shown here is derived from an EMBL/GenBank/DDBJ whole genome shotgun (WGS) entry which is preliminary data.</text>
</comment>
<evidence type="ECO:0000256" key="3">
    <source>
        <dbReference type="ARBA" id="ARBA00022448"/>
    </source>
</evidence>
<evidence type="ECO:0000259" key="8">
    <source>
        <dbReference type="PROSITE" id="PS50850"/>
    </source>
</evidence>
<feature type="transmembrane region" description="Helical" evidence="7">
    <location>
        <begin position="1063"/>
        <end position="1087"/>
    </location>
</feature>
<dbReference type="InterPro" id="IPR050360">
    <property type="entry name" value="MFS_Sugar_Transporters"/>
</dbReference>
<keyword evidence="6 7" id="KW-0472">Membrane</keyword>
<feature type="transmembrane region" description="Helical" evidence="7">
    <location>
        <begin position="847"/>
        <end position="865"/>
    </location>
</feature>
<feature type="transmembrane region" description="Helical" evidence="7">
    <location>
        <begin position="782"/>
        <end position="800"/>
    </location>
</feature>
<evidence type="ECO:0000256" key="7">
    <source>
        <dbReference type="SAM" id="Phobius"/>
    </source>
</evidence>
<dbReference type="Pfam" id="PF00083">
    <property type="entry name" value="Sugar_tr"/>
    <property type="match status" value="1"/>
</dbReference>
<feature type="transmembrane region" description="Helical" evidence="7">
    <location>
        <begin position="1099"/>
        <end position="1120"/>
    </location>
</feature>
<accession>A0A8H5KQC9</accession>
<evidence type="ECO:0000313" key="10">
    <source>
        <dbReference type="Proteomes" id="UP000544095"/>
    </source>
</evidence>
<name>A0A8H5KQC9_9HYPO</name>
<keyword evidence="10" id="KW-1185">Reference proteome</keyword>
<evidence type="ECO:0000256" key="1">
    <source>
        <dbReference type="ARBA" id="ARBA00004141"/>
    </source>
</evidence>
<dbReference type="PANTHER" id="PTHR48022">
    <property type="entry name" value="PLASTIDIC GLUCOSE TRANSPORTER 4"/>
    <property type="match status" value="1"/>
</dbReference>
<sequence>MGTQAVPPDGYPAGITGYVDPWIASPGDTVEVKISSTEPELKYRVVRLIHGPQGSDTSGMKQEAVDTIPSGTCESLYQIAHPGSYAIIDQRDYGITPDTGLEFTFHFQSHLVEAKHYQTLISTLDVEAKTGYAVVLTGQGLLEFWVGTGDLVKVVPTHFKPELQLWVKVSFTIQGSLLNYSVCPHPFFASIPQSPVKGSSRVGQDVHLSTPCNLVFAASFALSPDKASHVPTNFFNGRLDSPIMKSSCTISQWDFSLEMSTDNIVDVPGNGAHGRLVNCPTRAVTGHDWDGLESDWTKAKYGYGALHFHEDDLDDASWDTDFAIHLPDTLRSGVYAVELEAVNGAAKDSVPFFIRPTAATSQALESEVVYILSTFTYLAYANEHVYDRGHIKDRVSSRYKVIADTHAEKTVRRNDLGLSTYDIHNDRSGVIYSTAKRPIMNMRPDYISWNLHRPRGLSADLLMLEFLERIRIPYDVVCDHDLHTLGYSSISRYGTIITGSHPEYHTTESLKAYMDFIKSGGNVMYLGGNGFYWSCATTSENIHRVEIRRGGEGVRPFTCAGGDRVFSSNGQSGLLWRSRGLPSNAFLGVGSCAAGPGPGVPYKRTEASKDTKFTWMFEGIQQDELLGEQGFGGGASGDEIDKCDYEVGSPAGTIILATSTGHSEEFAMFPEDVIIPFKNVLGTQTREVRSDMTYYETSGGGAVFSVGTIQYRNLAIFITASWASYGVCRSMVNGLNILPVYAEYFKLNETTMGVSTAAIFIGGCLATPCSGIFCDRMGRRPAIFWGSIIAIAGMALQSFAQNLAMFVIARISIGFGAAIANISSGTYLSETFPSVWRSWGVGMLNNFYYIGALIIAVVTLATSSWDSTWAWRTPSITQTVFSLLCIVILPFIPESPRWLIHHDQSEAARLSVALVVSNGDIEDPVANTLYEKIVQGSKLVDSKNSNTAFWSIMKDAVARRRLLIGASVGIFSSISGNLIATFYLGTALEKAGVTDTKSQLKANIALNAWCFPCAIVGTQVISQWGRKSTAAVTEALLVICLVLIGILSKLYADDPGNASTGLVYANVAIMFLFQGIYSIAWTPLFTVYPPEIASYSMRAHTVGLSQLALNILSAIFVLIMPTAFRKIGWKLYIINASWDVLVVVFIVSFVLWRSKILVNIHQWYFWVETKGKTLEDINILFEKKASPMPPPTETRQLGATTAMPNVAQLSHERMA</sequence>
<dbReference type="Gene3D" id="1.20.1250.20">
    <property type="entry name" value="MFS general substrate transporter like domains"/>
    <property type="match status" value="1"/>
</dbReference>
<dbReference type="FunFam" id="1.20.1250.20:FF:000134">
    <property type="entry name" value="MFS sugar transporter protein"/>
    <property type="match status" value="1"/>
</dbReference>
<keyword evidence="3" id="KW-0813">Transport</keyword>
<evidence type="ECO:0000256" key="6">
    <source>
        <dbReference type="ARBA" id="ARBA00023136"/>
    </source>
</evidence>
<dbReference type="Pfam" id="PF20254">
    <property type="entry name" value="DMFA2_C"/>
    <property type="match status" value="1"/>
</dbReference>
<dbReference type="AlphaFoldDB" id="A0A8H5KQC9"/>
<dbReference type="InterPro" id="IPR046540">
    <property type="entry name" value="DMFA2_C"/>
</dbReference>
<keyword evidence="5 7" id="KW-1133">Transmembrane helix</keyword>
<dbReference type="InterPro" id="IPR036259">
    <property type="entry name" value="MFS_trans_sf"/>
</dbReference>
<dbReference type="EMBL" id="JAAOAR010000550">
    <property type="protein sequence ID" value="KAF5578565.1"/>
    <property type="molecule type" value="Genomic_DNA"/>
</dbReference>
<feature type="transmembrane region" description="Helical" evidence="7">
    <location>
        <begin position="1132"/>
        <end position="1152"/>
    </location>
</feature>
<feature type="transmembrane region" description="Helical" evidence="7">
    <location>
        <begin position="752"/>
        <end position="773"/>
    </location>
</feature>
<dbReference type="PROSITE" id="PS50850">
    <property type="entry name" value="MFS"/>
    <property type="match status" value="1"/>
</dbReference>
<keyword evidence="4 7" id="KW-0812">Transmembrane</keyword>
<proteinExistence type="inferred from homology"/>
<feature type="transmembrane region" description="Helical" evidence="7">
    <location>
        <begin position="1029"/>
        <end position="1051"/>
    </location>
</feature>
<reference evidence="9 10" key="1">
    <citation type="submission" date="2020-05" db="EMBL/GenBank/DDBJ databases">
        <title>Identification and distribution of gene clusters putatively required for synthesis of sphingolipid metabolism inhibitors in phylogenetically diverse species of the filamentous fungus Fusarium.</title>
        <authorList>
            <person name="Kim H.-S."/>
            <person name="Busman M."/>
            <person name="Brown D.W."/>
            <person name="Divon H."/>
            <person name="Uhlig S."/>
            <person name="Proctor R.H."/>
        </authorList>
    </citation>
    <scope>NUCLEOTIDE SEQUENCE [LARGE SCALE GENOMIC DNA]</scope>
    <source>
        <strain evidence="9 10">NRRL 25211</strain>
    </source>
</reference>
<dbReference type="InterPro" id="IPR020846">
    <property type="entry name" value="MFS_dom"/>
</dbReference>
<dbReference type="Proteomes" id="UP000544095">
    <property type="component" value="Unassembled WGS sequence"/>
</dbReference>
<feature type="domain" description="Major facilitator superfamily (MFS) profile" evidence="8">
    <location>
        <begin position="714"/>
        <end position="1154"/>
    </location>
</feature>
<feature type="transmembrane region" description="Helical" evidence="7">
    <location>
        <begin position="962"/>
        <end position="984"/>
    </location>
</feature>
<evidence type="ECO:0000256" key="2">
    <source>
        <dbReference type="ARBA" id="ARBA00010992"/>
    </source>
</evidence>